<keyword evidence="1" id="KW-0812">Transmembrane</keyword>
<accession>A0A2H0XCD4</accession>
<dbReference type="EMBL" id="PEYU01000021">
    <property type="protein sequence ID" value="PIS22583.1"/>
    <property type="molecule type" value="Genomic_DNA"/>
</dbReference>
<comment type="caution">
    <text evidence="2">The sequence shown here is derived from an EMBL/GenBank/DDBJ whole genome shotgun (WGS) entry which is preliminary data.</text>
</comment>
<evidence type="ECO:0008006" key="4">
    <source>
        <dbReference type="Google" id="ProtNLM"/>
    </source>
</evidence>
<keyword evidence="1" id="KW-1133">Transmembrane helix</keyword>
<evidence type="ECO:0000313" key="2">
    <source>
        <dbReference type="EMBL" id="PIS22583.1"/>
    </source>
</evidence>
<dbReference type="SUPFAM" id="SSF54523">
    <property type="entry name" value="Pili subunits"/>
    <property type="match status" value="1"/>
</dbReference>
<feature type="transmembrane region" description="Helical" evidence="1">
    <location>
        <begin position="12"/>
        <end position="33"/>
    </location>
</feature>
<dbReference type="Pfam" id="PF07963">
    <property type="entry name" value="N_methyl"/>
    <property type="match status" value="1"/>
</dbReference>
<dbReference type="InterPro" id="IPR012902">
    <property type="entry name" value="N_methyl_site"/>
</dbReference>
<protein>
    <recommendedName>
        <fullName evidence="4">Type II secretion system protein GspG C-terminal domain-containing protein</fullName>
    </recommendedName>
</protein>
<evidence type="ECO:0000313" key="3">
    <source>
        <dbReference type="Proteomes" id="UP000231252"/>
    </source>
</evidence>
<sequence length="179" mass="18625">MTKGKYTKGFTLVELLVVIAIIAILAGALFMVINPAKLMAKTRDSKRIAEITELNKAIANSLADGKVTLGAYAVNATDAATAVTGGGYVRFTLPTGTTVGLGDYMPTLPRDPVKATVGGINYYYYFASTTTAWELNAIMESPDSAGAATNDGGNANTCATTAPAGNLCRYEVGTLLTII</sequence>
<organism evidence="2 3">
    <name type="scientific">candidate division WWE3 bacterium CG08_land_8_20_14_0_20_41_10</name>
    <dbReference type="NCBI Taxonomy" id="1975085"/>
    <lineage>
        <taxon>Bacteria</taxon>
        <taxon>Katanobacteria</taxon>
    </lineage>
</organism>
<gene>
    <name evidence="2" type="ORF">COT50_01175</name>
</gene>
<proteinExistence type="predicted"/>
<reference evidence="3" key="1">
    <citation type="submission" date="2017-09" db="EMBL/GenBank/DDBJ databases">
        <title>Depth-based differentiation of microbial function through sediment-hosted aquifers and enrichment of novel symbionts in the deep terrestrial subsurface.</title>
        <authorList>
            <person name="Probst A.J."/>
            <person name="Ladd B."/>
            <person name="Jarett J.K."/>
            <person name="Geller-Mcgrath D.E."/>
            <person name="Sieber C.M.K."/>
            <person name="Emerson J.B."/>
            <person name="Anantharaman K."/>
            <person name="Thomas B.C."/>
            <person name="Malmstrom R."/>
            <person name="Stieglmeier M."/>
            <person name="Klingl A."/>
            <person name="Woyke T."/>
            <person name="Ryan C.M."/>
            <person name="Banfield J.F."/>
        </authorList>
    </citation>
    <scope>NUCLEOTIDE SEQUENCE [LARGE SCALE GENOMIC DNA]</scope>
</reference>
<dbReference type="Proteomes" id="UP000231252">
    <property type="component" value="Unassembled WGS sequence"/>
</dbReference>
<keyword evidence="1" id="KW-0472">Membrane</keyword>
<dbReference type="NCBIfam" id="TIGR02532">
    <property type="entry name" value="IV_pilin_GFxxxE"/>
    <property type="match status" value="1"/>
</dbReference>
<dbReference type="PROSITE" id="PS00409">
    <property type="entry name" value="PROKAR_NTER_METHYL"/>
    <property type="match status" value="1"/>
</dbReference>
<dbReference type="Gene3D" id="3.30.700.10">
    <property type="entry name" value="Glycoprotein, Type 4 Pilin"/>
    <property type="match status" value="1"/>
</dbReference>
<evidence type="ECO:0000256" key="1">
    <source>
        <dbReference type="SAM" id="Phobius"/>
    </source>
</evidence>
<name>A0A2H0XCD4_UNCKA</name>
<dbReference type="AlphaFoldDB" id="A0A2H0XCD4"/>
<dbReference type="InterPro" id="IPR045584">
    <property type="entry name" value="Pilin-like"/>
</dbReference>